<keyword evidence="1" id="KW-0344">Guanine-nucleotide releasing factor</keyword>
<keyword evidence="4" id="KW-1185">Reference proteome</keyword>
<dbReference type="SMART" id="SM00036">
    <property type="entry name" value="CNH"/>
    <property type="match status" value="1"/>
</dbReference>
<sequence>MHNHLGVFQFITHPTLAALRTSKPPTRTNSPAAKYAQALAGWSSPTGQPPALPVEILERIIDFLHADKVLSEECHKVNTAATLTKDFMIYGTDSGIYLSRNGGRLAKLLKLPAVSQIDALETQNLLLILSGRRLLVGPLHLATSNPALFHQHLQELSSSASFFQVGDHLGKRVVCIVTSGRFSSYFKVLEAVVAPTGSRTDTNRAPAPAYTLVPYRSFYLPEHARSVHILNRTIGAVLRTSFQCVDPQSLVTFPVPVAPVQPVPGASKKCRAMFRIDDRFLLCYDRCAFFIDKAGTSSEAAFALRWEDAAKQFALAAPYLLAFTATGMHVWRINTGARAQTVHGAGMRLLCAAPRVVVKMGDGRVVSLITRCGEPSIAASVGE</sequence>
<accession>A0AAD6YML1</accession>
<evidence type="ECO:0000313" key="3">
    <source>
        <dbReference type="EMBL" id="KAJ7224082.1"/>
    </source>
</evidence>
<dbReference type="InterPro" id="IPR052233">
    <property type="entry name" value="Rho-type_GEFs"/>
</dbReference>
<evidence type="ECO:0000259" key="2">
    <source>
        <dbReference type="PROSITE" id="PS50219"/>
    </source>
</evidence>
<dbReference type="PROSITE" id="PS50219">
    <property type="entry name" value="CNH"/>
    <property type="match status" value="1"/>
</dbReference>
<reference evidence="3" key="1">
    <citation type="submission" date="2023-03" db="EMBL/GenBank/DDBJ databases">
        <title>Massive genome expansion in bonnet fungi (Mycena s.s.) driven by repeated elements and novel gene families across ecological guilds.</title>
        <authorList>
            <consortium name="Lawrence Berkeley National Laboratory"/>
            <person name="Harder C.B."/>
            <person name="Miyauchi S."/>
            <person name="Viragh M."/>
            <person name="Kuo A."/>
            <person name="Thoen E."/>
            <person name="Andreopoulos B."/>
            <person name="Lu D."/>
            <person name="Skrede I."/>
            <person name="Drula E."/>
            <person name="Henrissat B."/>
            <person name="Morin E."/>
            <person name="Kohler A."/>
            <person name="Barry K."/>
            <person name="LaButti K."/>
            <person name="Morin E."/>
            <person name="Salamov A."/>
            <person name="Lipzen A."/>
            <person name="Mereny Z."/>
            <person name="Hegedus B."/>
            <person name="Baldrian P."/>
            <person name="Stursova M."/>
            <person name="Weitz H."/>
            <person name="Taylor A."/>
            <person name="Grigoriev I.V."/>
            <person name="Nagy L.G."/>
            <person name="Martin F."/>
            <person name="Kauserud H."/>
        </authorList>
    </citation>
    <scope>NUCLEOTIDE SEQUENCE</scope>
    <source>
        <strain evidence="3">9144</strain>
    </source>
</reference>
<dbReference type="GO" id="GO:0005085">
    <property type="term" value="F:guanyl-nucleotide exchange factor activity"/>
    <property type="evidence" value="ECO:0007669"/>
    <property type="project" value="UniProtKB-KW"/>
</dbReference>
<organism evidence="3 4">
    <name type="scientific">Mycena pura</name>
    <dbReference type="NCBI Taxonomy" id="153505"/>
    <lineage>
        <taxon>Eukaryota</taxon>
        <taxon>Fungi</taxon>
        <taxon>Dikarya</taxon>
        <taxon>Basidiomycota</taxon>
        <taxon>Agaricomycotina</taxon>
        <taxon>Agaricomycetes</taxon>
        <taxon>Agaricomycetidae</taxon>
        <taxon>Agaricales</taxon>
        <taxon>Marasmiineae</taxon>
        <taxon>Mycenaceae</taxon>
        <taxon>Mycena</taxon>
    </lineage>
</organism>
<dbReference type="AlphaFoldDB" id="A0AAD6YML1"/>
<gene>
    <name evidence="3" type="ORF">GGX14DRAFT_424143</name>
</gene>
<dbReference type="PANTHER" id="PTHR46572">
    <property type="entry name" value="RHO1 GDP-GTP EXCHANGE PROTEIN 1-RELATED"/>
    <property type="match status" value="1"/>
</dbReference>
<evidence type="ECO:0000256" key="1">
    <source>
        <dbReference type="ARBA" id="ARBA00022658"/>
    </source>
</evidence>
<feature type="domain" description="CNH" evidence="2">
    <location>
        <begin position="74"/>
        <end position="357"/>
    </location>
</feature>
<comment type="caution">
    <text evidence="3">The sequence shown here is derived from an EMBL/GenBank/DDBJ whole genome shotgun (WGS) entry which is preliminary data.</text>
</comment>
<dbReference type="Proteomes" id="UP001219525">
    <property type="component" value="Unassembled WGS sequence"/>
</dbReference>
<evidence type="ECO:0000313" key="4">
    <source>
        <dbReference type="Proteomes" id="UP001219525"/>
    </source>
</evidence>
<name>A0AAD6YML1_9AGAR</name>
<dbReference type="InterPro" id="IPR001180">
    <property type="entry name" value="CNH_dom"/>
</dbReference>
<dbReference type="PANTHER" id="PTHR46572:SF2">
    <property type="entry name" value="RHO1 GDP-GTP EXCHANGE PROTEIN 1-RELATED"/>
    <property type="match status" value="1"/>
</dbReference>
<protein>
    <submittedName>
        <fullName evidence="3">CNH domain-containing protein</fullName>
    </submittedName>
</protein>
<proteinExistence type="predicted"/>
<dbReference type="EMBL" id="JARJCW010000005">
    <property type="protein sequence ID" value="KAJ7224082.1"/>
    <property type="molecule type" value="Genomic_DNA"/>
</dbReference>
<dbReference type="Pfam" id="PF00780">
    <property type="entry name" value="CNH"/>
    <property type="match status" value="1"/>
</dbReference>